<sequence length="264" mass="27571">MTAFPLPIRRALAGLVMTLSLIVAAGGREALAQDGGLQGQTSGAETGQAGVSGDAPTASQVEPGTLPTSPVLTVDSERLFAGSRFGQSLSARLESEAADIAAENRQIEADLAEEERSLTELRGQMEPVAFRSLAEEFDAKVSRIRREREDRAKTFGQSSDMARRQFLSAAEPVLKEIMRDAGAAVMLEQLTVFLSRDVVDITDEAIARIDATLLPQDPDEAVPDGAGSAPLDMGEPLPAPEAPGDGAGALNLGNTGTDAASPSE</sequence>
<accession>A0A418SDY3</accession>
<dbReference type="SUPFAM" id="SSF111384">
    <property type="entry name" value="OmpH-like"/>
    <property type="match status" value="1"/>
</dbReference>
<dbReference type="AlphaFoldDB" id="A0A418SDY3"/>
<feature type="coiled-coil region" evidence="1">
    <location>
        <begin position="90"/>
        <end position="124"/>
    </location>
</feature>
<dbReference type="Proteomes" id="UP000283786">
    <property type="component" value="Chromosome"/>
</dbReference>
<feature type="signal peptide" evidence="3">
    <location>
        <begin position="1"/>
        <end position="25"/>
    </location>
</feature>
<evidence type="ECO:0000313" key="4">
    <source>
        <dbReference type="EMBL" id="QPM89508.1"/>
    </source>
</evidence>
<name>A0A418SDY3_9RHOB</name>
<feature type="chain" id="PRO_5043691615" evidence="3">
    <location>
        <begin position="26"/>
        <end position="264"/>
    </location>
</feature>
<evidence type="ECO:0000313" key="5">
    <source>
        <dbReference type="Proteomes" id="UP000283786"/>
    </source>
</evidence>
<proteinExistence type="predicted"/>
<feature type="region of interest" description="Disordered" evidence="2">
    <location>
        <begin position="216"/>
        <end position="264"/>
    </location>
</feature>
<feature type="compositionally biased region" description="Polar residues" evidence="2">
    <location>
        <begin position="57"/>
        <end position="70"/>
    </location>
</feature>
<dbReference type="EMBL" id="CP060436">
    <property type="protein sequence ID" value="QPM89508.1"/>
    <property type="molecule type" value="Genomic_DNA"/>
</dbReference>
<dbReference type="InterPro" id="IPR024930">
    <property type="entry name" value="Skp_dom_sf"/>
</dbReference>
<dbReference type="KEGG" id="palw:PSAL_007290"/>
<dbReference type="Gene3D" id="3.30.910.20">
    <property type="entry name" value="Skp domain"/>
    <property type="match status" value="1"/>
</dbReference>
<reference evidence="4 5" key="1">
    <citation type="submission" date="2020-08" db="EMBL/GenBank/DDBJ databases">
        <title>Genome sequence of Rhodobacteraceae bacterium Lw-13e.</title>
        <authorList>
            <person name="Poehlein A."/>
            <person name="Wolter L."/>
            <person name="Daniel R."/>
            <person name="Brinkhoff T."/>
        </authorList>
    </citation>
    <scope>NUCLEOTIDE SEQUENCE [LARGE SCALE GENOMIC DNA]</scope>
    <source>
        <strain evidence="4 5">Lw-13e</strain>
    </source>
</reference>
<dbReference type="GO" id="GO:0051082">
    <property type="term" value="F:unfolded protein binding"/>
    <property type="evidence" value="ECO:0007669"/>
    <property type="project" value="InterPro"/>
</dbReference>
<dbReference type="InterPro" id="IPR005632">
    <property type="entry name" value="Chaperone_Skp"/>
</dbReference>
<gene>
    <name evidence="4" type="ORF">PSAL_007290</name>
</gene>
<dbReference type="Pfam" id="PF03938">
    <property type="entry name" value="OmpH"/>
    <property type="match status" value="1"/>
</dbReference>
<evidence type="ECO:0000256" key="1">
    <source>
        <dbReference type="SAM" id="Coils"/>
    </source>
</evidence>
<evidence type="ECO:0000256" key="2">
    <source>
        <dbReference type="SAM" id="MobiDB-lite"/>
    </source>
</evidence>
<keyword evidence="5" id="KW-1185">Reference proteome</keyword>
<keyword evidence="3" id="KW-0732">Signal</keyword>
<feature type="region of interest" description="Disordered" evidence="2">
    <location>
        <begin position="34"/>
        <end position="70"/>
    </location>
</feature>
<organism evidence="4 5">
    <name type="scientific">Pseudooceanicola algae</name>
    <dbReference type="NCBI Taxonomy" id="1537215"/>
    <lineage>
        <taxon>Bacteria</taxon>
        <taxon>Pseudomonadati</taxon>
        <taxon>Pseudomonadota</taxon>
        <taxon>Alphaproteobacteria</taxon>
        <taxon>Rhodobacterales</taxon>
        <taxon>Paracoccaceae</taxon>
        <taxon>Pseudooceanicola</taxon>
    </lineage>
</organism>
<dbReference type="RefSeq" id="WP_231388601.1">
    <property type="nucleotide sequence ID" value="NZ_CP060436.1"/>
</dbReference>
<keyword evidence="1" id="KW-0175">Coiled coil</keyword>
<evidence type="ECO:0000256" key="3">
    <source>
        <dbReference type="SAM" id="SignalP"/>
    </source>
</evidence>
<feature type="compositionally biased region" description="Polar residues" evidence="2">
    <location>
        <begin position="252"/>
        <end position="264"/>
    </location>
</feature>
<dbReference type="SMART" id="SM00935">
    <property type="entry name" value="OmpH"/>
    <property type="match status" value="1"/>
</dbReference>
<protein>
    <submittedName>
        <fullName evidence="4">Uncharacterized protein</fullName>
    </submittedName>
</protein>